<proteinExistence type="predicted"/>
<keyword evidence="1" id="KW-0472">Membrane</keyword>
<keyword evidence="5" id="KW-1185">Reference proteome</keyword>
<dbReference type="EMBL" id="MKCT01000028">
    <property type="protein sequence ID" value="OHX19736.1"/>
    <property type="molecule type" value="Genomic_DNA"/>
</dbReference>
<feature type="transmembrane region" description="Helical" evidence="1">
    <location>
        <begin position="7"/>
        <end position="26"/>
    </location>
</feature>
<organism evidence="2 4">
    <name type="scientific">Chromobacterium sphagni</name>
    <dbReference type="NCBI Taxonomy" id="1903179"/>
    <lineage>
        <taxon>Bacteria</taxon>
        <taxon>Pseudomonadati</taxon>
        <taxon>Pseudomonadota</taxon>
        <taxon>Betaproteobacteria</taxon>
        <taxon>Neisseriales</taxon>
        <taxon>Chromobacteriaceae</taxon>
        <taxon>Chromobacterium</taxon>
    </lineage>
</organism>
<dbReference type="EMBL" id="MKCS01000004">
    <property type="protein sequence ID" value="OHX10324.1"/>
    <property type="molecule type" value="Genomic_DNA"/>
</dbReference>
<name>A0A1S1WTL1_9NEIS</name>
<evidence type="ECO:0000256" key="1">
    <source>
        <dbReference type="SAM" id="Phobius"/>
    </source>
</evidence>
<keyword evidence="1" id="KW-1133">Transmembrane helix</keyword>
<protein>
    <submittedName>
        <fullName evidence="2">Uncharacterized protein</fullName>
    </submittedName>
</protein>
<keyword evidence="1" id="KW-0812">Transmembrane</keyword>
<evidence type="ECO:0000313" key="4">
    <source>
        <dbReference type="Proteomes" id="UP000180088"/>
    </source>
</evidence>
<evidence type="ECO:0000313" key="5">
    <source>
        <dbReference type="Proteomes" id="UP000180280"/>
    </source>
</evidence>
<evidence type="ECO:0000313" key="3">
    <source>
        <dbReference type="EMBL" id="OHX19736.1"/>
    </source>
</evidence>
<dbReference type="Proteomes" id="UP000180088">
    <property type="component" value="Unassembled WGS sequence"/>
</dbReference>
<evidence type="ECO:0000313" key="2">
    <source>
        <dbReference type="EMBL" id="OHX10324.1"/>
    </source>
</evidence>
<sequence length="59" mass="6830">MRFYLGIKIKFIIILTIVYVFVLTSSKKFLHLWMMLASAVLQFCRAVIGVDGLFCMLLI</sequence>
<dbReference type="Proteomes" id="UP000180280">
    <property type="component" value="Unassembled WGS sequence"/>
</dbReference>
<comment type="caution">
    <text evidence="2">The sequence shown here is derived from an EMBL/GenBank/DDBJ whole genome shotgun (WGS) entry which is preliminary data.</text>
</comment>
<gene>
    <name evidence="3" type="ORF">BI344_08895</name>
    <name evidence="2" type="ORF">BI347_21280</name>
</gene>
<reference evidence="4 5" key="1">
    <citation type="submission" date="2016-09" db="EMBL/GenBank/DDBJ databases">
        <title>Chromobacterium muskegensis sp. nov., an insecticidal bacterium isolated from Sphagnum bogs.</title>
        <authorList>
            <person name="Sparks M.E."/>
            <person name="Blackburn M.B."/>
            <person name="Gundersen-Rindal D.E."/>
            <person name="Mitchell A."/>
            <person name="Farrar R."/>
            <person name="Kuhar D."/>
        </authorList>
    </citation>
    <scope>NUCLEOTIDE SEQUENCE [LARGE SCALE GENOMIC DNA]</scope>
    <source>
        <strain evidence="3 5">14B-1</strain>
        <strain evidence="2 4">37-2</strain>
    </source>
</reference>
<feature type="transmembrane region" description="Helical" evidence="1">
    <location>
        <begin position="32"/>
        <end position="58"/>
    </location>
</feature>
<accession>A0A1S1WTL1</accession>
<dbReference type="AlphaFoldDB" id="A0A1S1WTL1"/>